<evidence type="ECO:0000256" key="1">
    <source>
        <dbReference type="ARBA" id="ARBA00004186"/>
    </source>
</evidence>
<dbReference type="PANTHER" id="PTHR21567">
    <property type="entry name" value="CLASP"/>
    <property type="match status" value="1"/>
</dbReference>
<dbReference type="Proteomes" id="UP000664521">
    <property type="component" value="Unassembled WGS sequence"/>
</dbReference>
<feature type="region of interest" description="Disordered" evidence="8">
    <location>
        <begin position="351"/>
        <end position="470"/>
    </location>
</feature>
<evidence type="ECO:0000256" key="5">
    <source>
        <dbReference type="ARBA" id="ARBA00022701"/>
    </source>
</evidence>
<evidence type="ECO:0000256" key="3">
    <source>
        <dbReference type="ARBA" id="ARBA00011375"/>
    </source>
</evidence>
<dbReference type="PANTHER" id="PTHR21567:SF9">
    <property type="entry name" value="CLIP-ASSOCIATING PROTEIN"/>
    <property type="match status" value="1"/>
</dbReference>
<organism evidence="11 12">
    <name type="scientific">Heterodermia speciosa</name>
    <dbReference type="NCBI Taxonomy" id="116794"/>
    <lineage>
        <taxon>Eukaryota</taxon>
        <taxon>Fungi</taxon>
        <taxon>Dikarya</taxon>
        <taxon>Ascomycota</taxon>
        <taxon>Pezizomycotina</taxon>
        <taxon>Lecanoromycetes</taxon>
        <taxon>OSLEUM clade</taxon>
        <taxon>Lecanoromycetidae</taxon>
        <taxon>Caliciales</taxon>
        <taxon>Physciaceae</taxon>
        <taxon>Heterodermia</taxon>
    </lineage>
</organism>
<evidence type="ECO:0000313" key="12">
    <source>
        <dbReference type="Proteomes" id="UP000664521"/>
    </source>
</evidence>
<comment type="subcellular location">
    <subcellularLocation>
        <location evidence="1">Cytoplasm</location>
        <location evidence="1">Cytoskeleton</location>
        <location evidence="1">Spindle</location>
    </subcellularLocation>
</comment>
<keyword evidence="4" id="KW-0132">Cell division</keyword>
<dbReference type="GO" id="GO:0090307">
    <property type="term" value="P:mitotic spindle assembly"/>
    <property type="evidence" value="ECO:0007669"/>
    <property type="project" value="TreeGrafter"/>
</dbReference>
<dbReference type="GO" id="GO:0060172">
    <property type="term" value="P:astral microtubule depolymerization"/>
    <property type="evidence" value="ECO:0007669"/>
    <property type="project" value="TreeGrafter"/>
</dbReference>
<reference evidence="11" key="1">
    <citation type="submission" date="2021-03" db="EMBL/GenBank/DDBJ databases">
        <authorList>
            <person name="Tagirdzhanova G."/>
        </authorList>
    </citation>
    <scope>NUCLEOTIDE SEQUENCE</scope>
</reference>
<keyword evidence="9" id="KW-0812">Transmembrane</keyword>
<gene>
    <name evidence="11" type="primary">STU1</name>
    <name evidence="11" type="ORF">HETSPECPRED_008985</name>
</gene>
<evidence type="ECO:0000256" key="9">
    <source>
        <dbReference type="SAM" id="Phobius"/>
    </source>
</evidence>
<feature type="compositionally biased region" description="Basic and acidic residues" evidence="8">
    <location>
        <begin position="827"/>
        <end position="837"/>
    </location>
</feature>
<feature type="region of interest" description="Disordered" evidence="8">
    <location>
        <begin position="807"/>
        <end position="837"/>
    </location>
</feature>
<evidence type="ECO:0000256" key="4">
    <source>
        <dbReference type="ARBA" id="ARBA00022618"/>
    </source>
</evidence>
<keyword evidence="12" id="KW-1185">Reference proteome</keyword>
<proteinExistence type="inferred from homology"/>
<evidence type="ECO:0000256" key="7">
    <source>
        <dbReference type="ARBA" id="ARBA00024889"/>
    </source>
</evidence>
<feature type="region of interest" description="Disordered" evidence="8">
    <location>
        <begin position="1199"/>
        <end position="1285"/>
    </location>
</feature>
<dbReference type="GO" id="GO:1990023">
    <property type="term" value="C:mitotic spindle midzone"/>
    <property type="evidence" value="ECO:0007669"/>
    <property type="project" value="TreeGrafter"/>
</dbReference>
<dbReference type="InterPro" id="IPR011989">
    <property type="entry name" value="ARM-like"/>
</dbReference>
<name>A0A8H3G2S9_9LECA</name>
<comment type="subunit">
    <text evidence="3">Interacts with microtubules.</text>
</comment>
<feature type="transmembrane region" description="Helical" evidence="9">
    <location>
        <begin position="39"/>
        <end position="57"/>
    </location>
</feature>
<dbReference type="SMART" id="SM01349">
    <property type="entry name" value="TOG"/>
    <property type="match status" value="1"/>
</dbReference>
<comment type="caution">
    <text evidence="11">The sequence shown here is derived from an EMBL/GenBank/DDBJ whole genome shotgun (WGS) entry which is preliminary data.</text>
</comment>
<feature type="compositionally biased region" description="Polar residues" evidence="8">
    <location>
        <begin position="1243"/>
        <end position="1261"/>
    </location>
</feature>
<accession>A0A8H3G2S9</accession>
<dbReference type="GO" id="GO:0005881">
    <property type="term" value="C:cytoplasmic microtubule"/>
    <property type="evidence" value="ECO:0007669"/>
    <property type="project" value="TreeGrafter"/>
</dbReference>
<keyword evidence="5" id="KW-0493">Microtubule</keyword>
<dbReference type="SUPFAM" id="SSF48371">
    <property type="entry name" value="ARM repeat"/>
    <property type="match status" value="1"/>
</dbReference>
<dbReference type="GO" id="GO:0008017">
    <property type="term" value="F:microtubule binding"/>
    <property type="evidence" value="ECO:0007669"/>
    <property type="project" value="TreeGrafter"/>
</dbReference>
<evidence type="ECO:0000256" key="6">
    <source>
        <dbReference type="ARBA" id="ARBA00022776"/>
    </source>
</evidence>
<feature type="compositionally biased region" description="Low complexity" evidence="8">
    <location>
        <begin position="1225"/>
        <end position="1240"/>
    </location>
</feature>
<feature type="compositionally biased region" description="Low complexity" evidence="8">
    <location>
        <begin position="355"/>
        <end position="462"/>
    </location>
</feature>
<dbReference type="GO" id="GO:0051301">
    <property type="term" value="P:cell division"/>
    <property type="evidence" value="ECO:0007669"/>
    <property type="project" value="UniProtKB-KW"/>
</dbReference>
<comment type="similarity">
    <text evidence="2">Belongs to the CLASP family.</text>
</comment>
<comment type="function">
    <text evidence="7">Microtubule binding protein that promotes the stabilization of dynamic microtubules. Required for mitotic spindle formation.</text>
</comment>
<feature type="transmembrane region" description="Helical" evidence="9">
    <location>
        <begin position="12"/>
        <end position="32"/>
    </location>
</feature>
<feature type="region of interest" description="Disordered" evidence="8">
    <location>
        <begin position="744"/>
        <end position="788"/>
    </location>
</feature>
<feature type="compositionally biased region" description="Basic and acidic residues" evidence="8">
    <location>
        <begin position="1266"/>
        <end position="1283"/>
    </location>
</feature>
<dbReference type="Gene3D" id="1.25.10.10">
    <property type="entry name" value="Leucine-rich Repeat Variant"/>
    <property type="match status" value="2"/>
</dbReference>
<dbReference type="InterPro" id="IPR016024">
    <property type="entry name" value="ARM-type_fold"/>
</dbReference>
<keyword evidence="6" id="KW-0498">Mitosis</keyword>
<feature type="compositionally biased region" description="Polar residues" evidence="8">
    <location>
        <begin position="744"/>
        <end position="755"/>
    </location>
</feature>
<keyword evidence="9" id="KW-0472">Membrane</keyword>
<dbReference type="Pfam" id="PF12348">
    <property type="entry name" value="CLASP_N"/>
    <property type="match status" value="2"/>
</dbReference>
<dbReference type="OrthoDB" id="46159at2759"/>
<protein>
    <submittedName>
        <fullName evidence="11">Suppressor of tub2 mutation</fullName>
    </submittedName>
</protein>
<evidence type="ECO:0000313" key="11">
    <source>
        <dbReference type="EMBL" id="CAF9933749.1"/>
    </source>
</evidence>
<dbReference type="InterPro" id="IPR024395">
    <property type="entry name" value="CLASP_N_dom"/>
</dbReference>
<dbReference type="GO" id="GO:0005876">
    <property type="term" value="C:spindle microtubule"/>
    <property type="evidence" value="ECO:0007669"/>
    <property type="project" value="TreeGrafter"/>
</dbReference>
<keyword evidence="9" id="KW-1133">Transmembrane helix</keyword>
<keyword evidence="6" id="KW-0131">Cell cycle</keyword>
<evidence type="ECO:0000256" key="8">
    <source>
        <dbReference type="SAM" id="MobiDB-lite"/>
    </source>
</evidence>
<dbReference type="InterPro" id="IPR034085">
    <property type="entry name" value="TOG"/>
</dbReference>
<dbReference type="EMBL" id="CAJPDS010000070">
    <property type="protein sequence ID" value="CAF9933749.1"/>
    <property type="molecule type" value="Genomic_DNA"/>
</dbReference>
<evidence type="ECO:0000259" key="10">
    <source>
        <dbReference type="SMART" id="SM01349"/>
    </source>
</evidence>
<dbReference type="GO" id="GO:0005815">
    <property type="term" value="C:microtubule organizing center"/>
    <property type="evidence" value="ECO:0007669"/>
    <property type="project" value="TreeGrafter"/>
</dbReference>
<feature type="domain" description="TOG" evidence="10">
    <location>
        <begin position="495"/>
        <end position="728"/>
    </location>
</feature>
<evidence type="ECO:0000256" key="2">
    <source>
        <dbReference type="ARBA" id="ARBA00009549"/>
    </source>
</evidence>
<sequence length="1592" mass="174071">MAITVEPTPLGLLFVLVAILTPYFLPWTLTGLKFAIPTIWVISKFSIVPQLLYVLMFQNSSYQDMETQVSSLLDLMRSNTVALPIIQGALRQLKGDIKHKHVPQVAVASIFDIIRLALVPTEYLDLGFSTLTHVTRRLIQQRQIPLLELQARRTIPLLFELFDHEKERIRGRAVQALAELCHISFAVFNHVETILRDEGLRSQSKRIIPAVCEWIIKMHQEKPLDFIHHYSYVSLLVECLRHNEPVVVVAAKKTIIQLYRDTDDHVKVELKSKLRQRHISEPIMEDIVGHIVSSKDITTTHHENPETQPTRPRAVNRAVIEVKALHHGPAEASEAPINAVTAQAIQLTEAAPVASSSSLSKPTTSSSTPSLLGKSVAPTTTTLLSNSSTTTATASLPTRSATTTAAASLPTRSAITTAAASLPTRSATTTAAASLPSKPATTTATASLPSKPATTTATTALPNKSSQVDVQPLPYLPKSSPAELGAAKLEPLYVESAKDVEATFAEMLPHFAGKETGENWLRREQSALKIRRLTCGNAPEDYLPQYTAAVKSMSDGLIKGCTSLRTTLCTEACHCVQDIARTLKQGLDPVVEVYFQCFLKLCASTKKITSAHGNACMAELVSHVTFSTRISQHLLSATQDKNVQPRLYASEWLMIVLTRYGRQRAPLDQNLDNLTSAISNGLKDRDPGVREAMRPTFWAYARLWNDKSRNLISQLDKERKELVLSDTTNPFPKDWFAAPISATPATAKSTSNSKPSIKDTIAQQRRQKNAALSRPGSAAETATPARDVSARIPARPNTSMLTTRRPVLASSTGSMSSAPVRPNRFARKPDTKAEAKVDMKADGLPTGRIAGTPATKPFQTLETRTTAKISAKATLAPVSTIGSVSEVSDSGTFSMIDPATLASYPHITKSHQTFETRAPTIIPARATPAPVSTIGSVSEVSDSGTFSMIDPATLASYPHITKSHQTFETRTPTIIPARVAPTPVAAVESVPDSEALAITESAAFTPDTTHITQPHQTLETPAPAKIPAKVRRMPVPPDFESVSGSEPLGPFSECSVFTSDSIQYLTESLASTEPEAVAPDTHKRVSWSEDDLPVEFSSCNPPNEVSLALIGKTPTDPVDTITRIPVNGKTTAPVGEATTSLTKDKTDSSDRHMFRCPSDGTLVPLPVEPSELLASETSHLSVDGTFNIPAPEVAALATAKMPRRSSLKSSNQPNITKEHRVSSQATSNTARDTTETTALTSIEADSQTPEFGTASRLSQSPRPLASRKEGLKGDRDSRRLKVYEDEEQMSEDILLQLGLERGSPPPSPTLGPKGVLGELPVNRDITKRRNSYSAKMTTDQNVNIHQARHFIGRIVPRIQDGTIDHEGFKQLHALTKKDDLWATGEEGQPVFDDLVQSLGFVILGGSPYDDMDHEKLRMLRVQAISMLNTLYRRHRVALGKWSQYILRSVAVSHRDYPSSTAGLPFISLMMLRLAENMLELADQERNLHTLFKLLESDTPLEQNILALQLLTIALDKGHGSVDKDTEWRLGRLTCLSLGNYDTDVRIAATKLATKMFLFIKPESRFWQLLVDLSEEQKNLVAYCISKTEEPLS</sequence>